<evidence type="ECO:0000256" key="6">
    <source>
        <dbReference type="ARBA" id="ARBA00012728"/>
    </source>
</evidence>
<protein>
    <recommendedName>
        <fullName evidence="11">Phosphoglucomutase</fullName>
        <ecNumber evidence="6">5.4.2.2</ecNumber>
    </recommendedName>
    <alternativeName>
        <fullName evidence="13">Alpha-phosphoglucomutase</fullName>
    </alternativeName>
    <alternativeName>
        <fullName evidence="12">Glucose phosphomutase</fullName>
    </alternativeName>
</protein>
<name>B2A1H5_NATTJ</name>
<gene>
    <name evidence="18" type="ordered locus">Nther_1132</name>
</gene>
<dbReference type="Pfam" id="PF02878">
    <property type="entry name" value="PGM_PMM_I"/>
    <property type="match status" value="1"/>
</dbReference>
<dbReference type="PRINTS" id="PR00509">
    <property type="entry name" value="PGMPMM"/>
</dbReference>
<evidence type="ECO:0000256" key="13">
    <source>
        <dbReference type="ARBA" id="ARBA00041467"/>
    </source>
</evidence>
<evidence type="ECO:0000256" key="4">
    <source>
        <dbReference type="ARBA" id="ARBA00005189"/>
    </source>
</evidence>
<dbReference type="GO" id="GO:0004614">
    <property type="term" value="F:phosphoglucomutase activity"/>
    <property type="evidence" value="ECO:0007669"/>
    <property type="project" value="UniProtKB-EC"/>
</dbReference>
<dbReference type="KEGG" id="nth:Nther_1132"/>
<dbReference type="RefSeq" id="WP_012447590.1">
    <property type="nucleotide sequence ID" value="NC_010718.1"/>
</dbReference>
<dbReference type="InterPro" id="IPR005841">
    <property type="entry name" value="Alpha-D-phosphohexomutase_SF"/>
</dbReference>
<evidence type="ECO:0000313" key="19">
    <source>
        <dbReference type="Proteomes" id="UP000001683"/>
    </source>
</evidence>
<reference evidence="18 19" key="1">
    <citation type="submission" date="2008-04" db="EMBL/GenBank/DDBJ databases">
        <title>Complete sequence of chromosome of Natranaerobius thermophilus JW/NM-WN-LF.</title>
        <authorList>
            <consortium name="US DOE Joint Genome Institute"/>
            <person name="Copeland A."/>
            <person name="Lucas S."/>
            <person name="Lapidus A."/>
            <person name="Glavina del Rio T."/>
            <person name="Dalin E."/>
            <person name="Tice H."/>
            <person name="Bruce D."/>
            <person name="Goodwin L."/>
            <person name="Pitluck S."/>
            <person name="Chertkov O."/>
            <person name="Brettin T."/>
            <person name="Detter J.C."/>
            <person name="Han C."/>
            <person name="Kuske C.R."/>
            <person name="Schmutz J."/>
            <person name="Larimer F."/>
            <person name="Land M."/>
            <person name="Hauser L."/>
            <person name="Kyrpides N."/>
            <person name="Lykidis A."/>
            <person name="Mesbah N.M."/>
            <person name="Wiegel J."/>
        </authorList>
    </citation>
    <scope>NUCLEOTIDE SEQUENCE [LARGE SCALE GENOMIC DNA]</scope>
    <source>
        <strain evidence="19">ATCC BAA-1301 / DSM 18059 / JW/NM-WN-LF</strain>
    </source>
</reference>
<dbReference type="eggNOG" id="COG1109">
    <property type="taxonomic scope" value="Bacteria"/>
</dbReference>
<evidence type="ECO:0000313" key="18">
    <source>
        <dbReference type="EMBL" id="ACB84715.1"/>
    </source>
</evidence>
<comment type="cofactor">
    <cofactor evidence="2">
        <name>Mg(2+)</name>
        <dbReference type="ChEBI" id="CHEBI:18420"/>
    </cofactor>
</comment>
<comment type="catalytic activity">
    <reaction evidence="1">
        <text>alpha-D-glucose 1-phosphate = alpha-D-glucose 6-phosphate</text>
        <dbReference type="Rhea" id="RHEA:23536"/>
        <dbReference type="ChEBI" id="CHEBI:58225"/>
        <dbReference type="ChEBI" id="CHEBI:58601"/>
        <dbReference type="EC" id="5.4.2.2"/>
    </reaction>
</comment>
<evidence type="ECO:0000256" key="1">
    <source>
        <dbReference type="ARBA" id="ARBA00000443"/>
    </source>
</evidence>
<comment type="similarity">
    <text evidence="5">Belongs to the phosphohexose mutase family.</text>
</comment>
<comment type="pathway">
    <text evidence="3">Glycolipid metabolism; diglucosyl-diacylglycerol biosynthesis.</text>
</comment>
<dbReference type="STRING" id="457570.Nther_1132"/>
<dbReference type="InterPro" id="IPR005843">
    <property type="entry name" value="A-D-PHexomutase_C"/>
</dbReference>
<evidence type="ECO:0000259" key="16">
    <source>
        <dbReference type="Pfam" id="PF02879"/>
    </source>
</evidence>
<dbReference type="OrthoDB" id="9806956at2"/>
<evidence type="ECO:0000256" key="10">
    <source>
        <dbReference type="ARBA" id="ARBA00023235"/>
    </source>
</evidence>
<feature type="domain" description="Alpha-D-phosphohexomutase alpha/beta/alpha" evidence="17">
    <location>
        <begin position="269"/>
        <end position="378"/>
    </location>
</feature>
<dbReference type="Proteomes" id="UP000001683">
    <property type="component" value="Chromosome"/>
</dbReference>
<keyword evidence="8" id="KW-0479">Metal-binding</keyword>
<dbReference type="Gene3D" id="3.40.120.10">
    <property type="entry name" value="Alpha-D-Glucose-1,6-Bisphosphate, subunit A, domain 3"/>
    <property type="match status" value="3"/>
</dbReference>
<feature type="domain" description="Alpha-D-phosphohexomutase C-terminal" evidence="14">
    <location>
        <begin position="420"/>
        <end position="466"/>
    </location>
</feature>
<evidence type="ECO:0000256" key="8">
    <source>
        <dbReference type="ARBA" id="ARBA00022723"/>
    </source>
</evidence>
<keyword evidence="9" id="KW-0460">Magnesium</keyword>
<keyword evidence="10 18" id="KW-0413">Isomerase</keyword>
<dbReference type="GO" id="GO:0006166">
    <property type="term" value="P:purine ribonucleoside salvage"/>
    <property type="evidence" value="ECO:0007669"/>
    <property type="project" value="TreeGrafter"/>
</dbReference>
<dbReference type="GO" id="GO:0046872">
    <property type="term" value="F:metal ion binding"/>
    <property type="evidence" value="ECO:0007669"/>
    <property type="project" value="UniProtKB-KW"/>
</dbReference>
<dbReference type="SUPFAM" id="SSF53738">
    <property type="entry name" value="Phosphoglucomutase, first 3 domains"/>
    <property type="match status" value="2"/>
</dbReference>
<dbReference type="InterPro" id="IPR016055">
    <property type="entry name" value="A-D-PHexomutase_a/b/a-I/II/III"/>
</dbReference>
<dbReference type="FunCoup" id="B2A1H5">
    <property type="interactions" value="344"/>
</dbReference>
<evidence type="ECO:0000259" key="14">
    <source>
        <dbReference type="Pfam" id="PF00408"/>
    </source>
</evidence>
<organism evidence="18 19">
    <name type="scientific">Natranaerobius thermophilus (strain ATCC BAA-1301 / DSM 18059 / JW/NM-WN-LF)</name>
    <dbReference type="NCBI Taxonomy" id="457570"/>
    <lineage>
        <taxon>Bacteria</taxon>
        <taxon>Bacillati</taxon>
        <taxon>Bacillota</taxon>
        <taxon>Clostridia</taxon>
        <taxon>Natranaerobiales</taxon>
        <taxon>Natranaerobiaceae</taxon>
        <taxon>Natranaerobius</taxon>
    </lineage>
</organism>
<evidence type="ECO:0000256" key="9">
    <source>
        <dbReference type="ARBA" id="ARBA00022842"/>
    </source>
</evidence>
<dbReference type="EMBL" id="CP001034">
    <property type="protein sequence ID" value="ACB84715.1"/>
    <property type="molecule type" value="Genomic_DNA"/>
</dbReference>
<evidence type="ECO:0000256" key="11">
    <source>
        <dbReference type="ARBA" id="ARBA00039995"/>
    </source>
</evidence>
<dbReference type="Pfam" id="PF02879">
    <property type="entry name" value="PGM_PMM_II"/>
    <property type="match status" value="1"/>
</dbReference>
<dbReference type="InterPro" id="IPR005844">
    <property type="entry name" value="A-D-PHexomutase_a/b/a-I"/>
</dbReference>
<comment type="pathway">
    <text evidence="4">Lipid metabolism.</text>
</comment>
<dbReference type="SUPFAM" id="SSF55957">
    <property type="entry name" value="Phosphoglucomutase, C-terminal domain"/>
    <property type="match status" value="1"/>
</dbReference>
<dbReference type="HOGENOM" id="CLU_016950_7_1_9"/>
<evidence type="ECO:0000256" key="3">
    <source>
        <dbReference type="ARBA" id="ARBA00005164"/>
    </source>
</evidence>
<dbReference type="InterPro" id="IPR005846">
    <property type="entry name" value="A-D-PHexomutase_a/b/a-III"/>
</dbReference>
<dbReference type="Pfam" id="PF00408">
    <property type="entry name" value="PGM_PMM_IV"/>
    <property type="match status" value="1"/>
</dbReference>
<keyword evidence="19" id="KW-1185">Reference proteome</keyword>
<evidence type="ECO:0000256" key="12">
    <source>
        <dbReference type="ARBA" id="ARBA00041398"/>
    </source>
</evidence>
<evidence type="ECO:0000256" key="7">
    <source>
        <dbReference type="ARBA" id="ARBA00022553"/>
    </source>
</evidence>
<dbReference type="GO" id="GO:0008973">
    <property type="term" value="F:phosphopentomutase activity"/>
    <property type="evidence" value="ECO:0007669"/>
    <property type="project" value="TreeGrafter"/>
</dbReference>
<feature type="domain" description="Alpha-D-phosphohexomutase alpha/beta/alpha" evidence="15">
    <location>
        <begin position="3"/>
        <end position="137"/>
    </location>
</feature>
<dbReference type="GO" id="GO:0005975">
    <property type="term" value="P:carbohydrate metabolic process"/>
    <property type="evidence" value="ECO:0007669"/>
    <property type="project" value="InterPro"/>
</dbReference>
<evidence type="ECO:0000259" key="15">
    <source>
        <dbReference type="Pfam" id="PF02878"/>
    </source>
</evidence>
<sequence>MGIKFGTDGWRAVMAEDFTFSNVEIVTQGIADYVKNLKGDDHQIFIGYDNRFLSPEFAQRAAEVLAGNGIKVLISNKAVPTPTTAFSVVKRETIGALMFTASHNPPEYNGLKFIPDYAGPALPEITAEIEKKVKQVQDQGNIKRMPYRKGKQEEMIRLANDRDAYLEQLKSLVDQEAIKNAGLKILVDPMYGAGAGYLDKLLSELGCEVEAICNYRDPLFGGKMPEPAPSVLKELSSMVKDNNYHLGLALDGDADRFGIIDYRGEFINANQVLSMLYHHLLNKGIQGPVTKTVSTTHMLNRIANEHNQEVFETPVGFKFIGKNLRDEDCVLGGEESGGLSIRGHIPEKDGILACLLIVEIIAKKGDLKGYLDQIYEEYGTLVNERLDIHVSEDDKSRVLEILETWRPKKLANHRVIDFNTVDGLKIECEDDSWILIRPSGTEPLFRIYGETNSWRELEVLQKEIRNRLEI</sequence>
<evidence type="ECO:0000256" key="5">
    <source>
        <dbReference type="ARBA" id="ARBA00010231"/>
    </source>
</evidence>
<reference evidence="18 19" key="2">
    <citation type="journal article" date="2011" name="J. Bacteriol.">
        <title>Complete genome sequence of the anaerobic, halophilic alkalithermophile Natranaerobius thermophilus JW/NM-WN-LF.</title>
        <authorList>
            <person name="Zhao B."/>
            <person name="Mesbah N.M."/>
            <person name="Dalin E."/>
            <person name="Goodwin L."/>
            <person name="Nolan M."/>
            <person name="Pitluck S."/>
            <person name="Chertkov O."/>
            <person name="Brettin T.S."/>
            <person name="Han J."/>
            <person name="Larimer F.W."/>
            <person name="Land M.L."/>
            <person name="Hauser L."/>
            <person name="Kyrpides N."/>
            <person name="Wiegel J."/>
        </authorList>
    </citation>
    <scope>NUCLEOTIDE SEQUENCE [LARGE SCALE GENOMIC DNA]</scope>
    <source>
        <strain evidence="19">ATCC BAA-1301 / DSM 18059 / JW/NM-WN-LF</strain>
    </source>
</reference>
<dbReference type="CDD" id="cd05800">
    <property type="entry name" value="PGM_like2"/>
    <property type="match status" value="1"/>
</dbReference>
<keyword evidence="7" id="KW-0597">Phosphoprotein</keyword>
<evidence type="ECO:0000256" key="2">
    <source>
        <dbReference type="ARBA" id="ARBA00001946"/>
    </source>
</evidence>
<dbReference type="Pfam" id="PF02880">
    <property type="entry name" value="PGM_PMM_III"/>
    <property type="match status" value="1"/>
</dbReference>
<dbReference type="InterPro" id="IPR005845">
    <property type="entry name" value="A-D-PHexomutase_a/b/a-II"/>
</dbReference>
<dbReference type="PANTHER" id="PTHR45745:SF1">
    <property type="entry name" value="PHOSPHOGLUCOMUTASE 2B-RELATED"/>
    <property type="match status" value="1"/>
</dbReference>
<evidence type="ECO:0000259" key="17">
    <source>
        <dbReference type="Pfam" id="PF02880"/>
    </source>
</evidence>
<feature type="domain" description="Alpha-D-phosphohexomutase alpha/beta/alpha" evidence="16">
    <location>
        <begin position="163"/>
        <end position="264"/>
    </location>
</feature>
<dbReference type="PANTHER" id="PTHR45745">
    <property type="entry name" value="PHOSPHOMANNOMUTASE 45A"/>
    <property type="match status" value="1"/>
</dbReference>
<dbReference type="InParanoid" id="B2A1H5"/>
<accession>B2A1H5</accession>
<dbReference type="EC" id="5.4.2.2" evidence="6"/>
<dbReference type="AlphaFoldDB" id="B2A1H5"/>
<proteinExistence type="inferred from homology"/>
<dbReference type="InterPro" id="IPR036900">
    <property type="entry name" value="A-D-PHexomutase_C_sf"/>
</dbReference>
<dbReference type="Gene3D" id="3.30.310.50">
    <property type="entry name" value="Alpha-D-phosphohexomutase, C-terminal domain"/>
    <property type="match status" value="1"/>
</dbReference>